<protein>
    <submittedName>
        <fullName evidence="1">Uncharacterized protein</fullName>
    </submittedName>
</protein>
<organism evidence="1 2">
    <name type="scientific">Portunus trituberculatus</name>
    <name type="common">Swimming crab</name>
    <name type="synonym">Neptunus trituberculatus</name>
    <dbReference type="NCBI Taxonomy" id="210409"/>
    <lineage>
        <taxon>Eukaryota</taxon>
        <taxon>Metazoa</taxon>
        <taxon>Ecdysozoa</taxon>
        <taxon>Arthropoda</taxon>
        <taxon>Crustacea</taxon>
        <taxon>Multicrustacea</taxon>
        <taxon>Malacostraca</taxon>
        <taxon>Eumalacostraca</taxon>
        <taxon>Eucarida</taxon>
        <taxon>Decapoda</taxon>
        <taxon>Pleocyemata</taxon>
        <taxon>Brachyura</taxon>
        <taxon>Eubrachyura</taxon>
        <taxon>Portunoidea</taxon>
        <taxon>Portunidae</taxon>
        <taxon>Portuninae</taxon>
        <taxon>Portunus</taxon>
    </lineage>
</organism>
<sequence length="60" mass="7544">MENFVPKHTKKTLRRNQWFNENCKKAKSEKENVWRKYKRINEEVERKAYRTGKNRYVVVR</sequence>
<evidence type="ECO:0000313" key="2">
    <source>
        <dbReference type="Proteomes" id="UP000324222"/>
    </source>
</evidence>
<dbReference type="AlphaFoldDB" id="A0A5B7G2P7"/>
<keyword evidence="2" id="KW-1185">Reference proteome</keyword>
<dbReference type="EMBL" id="VSRR010010440">
    <property type="protein sequence ID" value="MPC51827.1"/>
    <property type="molecule type" value="Genomic_DNA"/>
</dbReference>
<gene>
    <name evidence="1" type="ORF">E2C01_045681</name>
</gene>
<accession>A0A5B7G2P7</accession>
<reference evidence="1 2" key="1">
    <citation type="submission" date="2019-05" db="EMBL/GenBank/DDBJ databases">
        <title>Another draft genome of Portunus trituberculatus and its Hox gene families provides insights of decapod evolution.</title>
        <authorList>
            <person name="Jeong J.-H."/>
            <person name="Song I."/>
            <person name="Kim S."/>
            <person name="Choi T."/>
            <person name="Kim D."/>
            <person name="Ryu S."/>
            <person name="Kim W."/>
        </authorList>
    </citation>
    <scope>NUCLEOTIDE SEQUENCE [LARGE SCALE GENOMIC DNA]</scope>
    <source>
        <tissue evidence="1">Muscle</tissue>
    </source>
</reference>
<dbReference type="Proteomes" id="UP000324222">
    <property type="component" value="Unassembled WGS sequence"/>
</dbReference>
<proteinExistence type="predicted"/>
<evidence type="ECO:0000313" key="1">
    <source>
        <dbReference type="EMBL" id="MPC51827.1"/>
    </source>
</evidence>
<name>A0A5B7G2P7_PORTR</name>
<comment type="caution">
    <text evidence="1">The sequence shown here is derived from an EMBL/GenBank/DDBJ whole genome shotgun (WGS) entry which is preliminary data.</text>
</comment>